<keyword evidence="4" id="KW-1134">Transmembrane beta strand</keyword>
<dbReference type="AlphaFoldDB" id="A0A1J5S3Z0"/>
<evidence type="ECO:0000256" key="1">
    <source>
        <dbReference type="ARBA" id="ARBA00004571"/>
    </source>
</evidence>
<evidence type="ECO:0000256" key="5">
    <source>
        <dbReference type="ARBA" id="ARBA00022597"/>
    </source>
</evidence>
<accession>A0A1J5S3Z0</accession>
<evidence type="ECO:0000256" key="11">
    <source>
        <dbReference type="ARBA" id="ARBA00023136"/>
    </source>
</evidence>
<dbReference type="PANTHER" id="PTHR33619:SF3">
    <property type="entry name" value="POLYSACCHARIDE EXPORT PROTEIN GFCE-RELATED"/>
    <property type="match status" value="1"/>
</dbReference>
<gene>
    <name evidence="17" type="ORF">GALL_146720</name>
</gene>
<keyword evidence="14" id="KW-0449">Lipoprotein</keyword>
<keyword evidence="11" id="KW-0472">Membrane</keyword>
<evidence type="ECO:0000256" key="8">
    <source>
        <dbReference type="ARBA" id="ARBA00023047"/>
    </source>
</evidence>
<organism evidence="17">
    <name type="scientific">mine drainage metagenome</name>
    <dbReference type="NCBI Taxonomy" id="410659"/>
    <lineage>
        <taxon>unclassified sequences</taxon>
        <taxon>metagenomes</taxon>
        <taxon>ecological metagenomes</taxon>
    </lineage>
</organism>
<keyword evidence="3" id="KW-0813">Transport</keyword>
<dbReference type="GO" id="GO:0015288">
    <property type="term" value="F:porin activity"/>
    <property type="evidence" value="ECO:0007669"/>
    <property type="project" value="UniProtKB-KW"/>
</dbReference>
<evidence type="ECO:0000256" key="13">
    <source>
        <dbReference type="ARBA" id="ARBA00023237"/>
    </source>
</evidence>
<dbReference type="GO" id="GO:0006811">
    <property type="term" value="P:monoatomic ion transport"/>
    <property type="evidence" value="ECO:0007669"/>
    <property type="project" value="UniProtKB-KW"/>
</dbReference>
<keyword evidence="8" id="KW-0625">Polysaccharide transport</keyword>
<evidence type="ECO:0000313" key="17">
    <source>
        <dbReference type="EMBL" id="OIR03153.1"/>
    </source>
</evidence>
<evidence type="ECO:0000256" key="12">
    <source>
        <dbReference type="ARBA" id="ARBA00023139"/>
    </source>
</evidence>
<name>A0A1J5S3Z0_9ZZZZ</name>
<evidence type="ECO:0000256" key="3">
    <source>
        <dbReference type="ARBA" id="ARBA00022448"/>
    </source>
</evidence>
<comment type="similarity">
    <text evidence="2">Belongs to the BexD/CtrA/VexA family.</text>
</comment>
<proteinExistence type="inferred from homology"/>
<keyword evidence="12" id="KW-0564">Palmitate</keyword>
<keyword evidence="9" id="KW-0406">Ion transport</keyword>
<evidence type="ECO:0000256" key="4">
    <source>
        <dbReference type="ARBA" id="ARBA00022452"/>
    </source>
</evidence>
<keyword evidence="6" id="KW-0812">Transmembrane</keyword>
<protein>
    <submittedName>
        <fullName evidence="17">Polysaccharide biosynthesis/export protein</fullName>
    </submittedName>
</protein>
<dbReference type="InterPro" id="IPR003715">
    <property type="entry name" value="Poly_export_N"/>
</dbReference>
<dbReference type="GO" id="GO:0009279">
    <property type="term" value="C:cell outer membrane"/>
    <property type="evidence" value="ECO:0007669"/>
    <property type="project" value="UniProtKB-SubCell"/>
</dbReference>
<evidence type="ECO:0000256" key="10">
    <source>
        <dbReference type="ARBA" id="ARBA00023114"/>
    </source>
</evidence>
<dbReference type="EMBL" id="MLJW01000068">
    <property type="protein sequence ID" value="OIR03153.1"/>
    <property type="molecule type" value="Genomic_DNA"/>
</dbReference>
<keyword evidence="10" id="KW-0626">Porin</keyword>
<dbReference type="GO" id="GO:0046930">
    <property type="term" value="C:pore complex"/>
    <property type="evidence" value="ECO:0007669"/>
    <property type="project" value="UniProtKB-KW"/>
</dbReference>
<reference evidence="17" key="1">
    <citation type="submission" date="2016-10" db="EMBL/GenBank/DDBJ databases">
        <title>Sequence of Gallionella enrichment culture.</title>
        <authorList>
            <person name="Poehlein A."/>
            <person name="Muehling M."/>
            <person name="Daniel R."/>
        </authorList>
    </citation>
    <scope>NUCLEOTIDE SEQUENCE</scope>
</reference>
<evidence type="ECO:0000259" key="15">
    <source>
        <dbReference type="Pfam" id="PF02563"/>
    </source>
</evidence>
<keyword evidence="5" id="KW-0762">Sugar transport</keyword>
<keyword evidence="7" id="KW-0732">Signal</keyword>
<evidence type="ECO:0000256" key="6">
    <source>
        <dbReference type="ARBA" id="ARBA00022692"/>
    </source>
</evidence>
<dbReference type="Gene3D" id="3.10.560.10">
    <property type="entry name" value="Outer membrane lipoprotein wza domain like"/>
    <property type="match status" value="1"/>
</dbReference>
<dbReference type="PANTHER" id="PTHR33619">
    <property type="entry name" value="POLYSACCHARIDE EXPORT PROTEIN GFCE-RELATED"/>
    <property type="match status" value="1"/>
</dbReference>
<keyword evidence="13" id="KW-0998">Cell outer membrane</keyword>
<evidence type="ECO:0000256" key="2">
    <source>
        <dbReference type="ARBA" id="ARBA00009450"/>
    </source>
</evidence>
<dbReference type="Pfam" id="PF22461">
    <property type="entry name" value="SLBB_2"/>
    <property type="match status" value="1"/>
</dbReference>
<comment type="caution">
    <text evidence="17">The sequence shown here is derived from an EMBL/GenBank/DDBJ whole genome shotgun (WGS) entry which is preliminary data.</text>
</comment>
<dbReference type="GO" id="GO:0015159">
    <property type="term" value="F:polysaccharide transmembrane transporter activity"/>
    <property type="evidence" value="ECO:0007669"/>
    <property type="project" value="InterPro"/>
</dbReference>
<sequence>MNMMKRLVALTLLLVYFDAGMAIAADKPVVYQLHQGDTVLVSVWGEDSLKQQVVVLPDSSITLPLAGRVEVGGLSTPEVERLIAEKLKKFLKDPVVTVVIASLDGNRAYVAGKVLKPGPLIISGPTTVLQAISIANGFDKFANESEIKVIRTKPDGRQEVLQVHYNDIISGKDMSTNIQLMAGDTIVVP</sequence>
<evidence type="ECO:0000256" key="9">
    <source>
        <dbReference type="ARBA" id="ARBA00023065"/>
    </source>
</evidence>
<evidence type="ECO:0000256" key="14">
    <source>
        <dbReference type="ARBA" id="ARBA00023288"/>
    </source>
</evidence>
<feature type="domain" description="SLBB" evidence="16">
    <location>
        <begin position="107"/>
        <end position="188"/>
    </location>
</feature>
<dbReference type="InterPro" id="IPR054765">
    <property type="entry name" value="SLBB_dom"/>
</dbReference>
<dbReference type="InterPro" id="IPR049712">
    <property type="entry name" value="Poly_export"/>
</dbReference>
<evidence type="ECO:0000259" key="16">
    <source>
        <dbReference type="Pfam" id="PF22461"/>
    </source>
</evidence>
<evidence type="ECO:0000256" key="7">
    <source>
        <dbReference type="ARBA" id="ARBA00022729"/>
    </source>
</evidence>
<feature type="domain" description="Polysaccharide export protein N-terminal" evidence="15">
    <location>
        <begin position="28"/>
        <end position="100"/>
    </location>
</feature>
<comment type="subcellular location">
    <subcellularLocation>
        <location evidence="1">Cell outer membrane</location>
        <topology evidence="1">Multi-pass membrane protein</topology>
    </subcellularLocation>
</comment>
<dbReference type="Pfam" id="PF02563">
    <property type="entry name" value="Poly_export"/>
    <property type="match status" value="1"/>
</dbReference>